<feature type="region of interest" description="Disordered" evidence="1">
    <location>
        <begin position="57"/>
        <end position="97"/>
    </location>
</feature>
<feature type="compositionally biased region" description="Acidic residues" evidence="1">
    <location>
        <begin position="188"/>
        <end position="198"/>
    </location>
</feature>
<evidence type="ECO:0000313" key="2">
    <source>
        <dbReference type="EMBL" id="CAI2187567.1"/>
    </source>
</evidence>
<dbReference type="Proteomes" id="UP001153678">
    <property type="component" value="Unassembled WGS sequence"/>
</dbReference>
<gene>
    <name evidence="2" type="ORF">FWILDA_LOCUS13145</name>
</gene>
<evidence type="ECO:0000256" key="1">
    <source>
        <dbReference type="SAM" id="MobiDB-lite"/>
    </source>
</evidence>
<feature type="compositionally biased region" description="Basic and acidic residues" evidence="1">
    <location>
        <begin position="68"/>
        <end position="97"/>
    </location>
</feature>
<proteinExistence type="predicted"/>
<name>A0A9W4WY03_9GLOM</name>
<keyword evidence="3" id="KW-1185">Reference proteome</keyword>
<reference evidence="2" key="1">
    <citation type="submission" date="2022-08" db="EMBL/GenBank/DDBJ databases">
        <authorList>
            <person name="Kallberg Y."/>
            <person name="Tangrot J."/>
            <person name="Rosling A."/>
        </authorList>
    </citation>
    <scope>NUCLEOTIDE SEQUENCE</scope>
    <source>
        <strain evidence="2">Wild A</strain>
    </source>
</reference>
<accession>A0A9W4WY03</accession>
<dbReference type="InterPro" id="IPR007499">
    <property type="entry name" value="ERF_bacteria_virus"/>
</dbReference>
<dbReference type="OrthoDB" id="10635869at2759"/>
<organism evidence="2 3">
    <name type="scientific">Funneliformis geosporum</name>
    <dbReference type="NCBI Taxonomy" id="1117311"/>
    <lineage>
        <taxon>Eukaryota</taxon>
        <taxon>Fungi</taxon>
        <taxon>Fungi incertae sedis</taxon>
        <taxon>Mucoromycota</taxon>
        <taxon>Glomeromycotina</taxon>
        <taxon>Glomeromycetes</taxon>
        <taxon>Glomerales</taxon>
        <taxon>Glomeraceae</taxon>
        <taxon>Funneliformis</taxon>
    </lineage>
</organism>
<protein>
    <submittedName>
        <fullName evidence="2">14042_t:CDS:1</fullName>
    </submittedName>
</protein>
<sequence>MDKTLNIYQKLHQVQAQTGQISRTELNKFQNYKYFTEQQALNILKPLLNEQQLTLTFSDTTGSNNDPAKAKDPDVTKDTEHLNRKADGKKETPEEIQQKSQAQILQNALDLANQAPNSLTNQQLLRILGERIARREIEYLNPFLFIKNEGQTANLKKTLNLLEDQTIKGKYDEFDQPLTEPGLASLMDDYESEDEEDE</sequence>
<dbReference type="EMBL" id="CAMKVN010004700">
    <property type="protein sequence ID" value="CAI2187567.1"/>
    <property type="molecule type" value="Genomic_DNA"/>
</dbReference>
<evidence type="ECO:0000313" key="3">
    <source>
        <dbReference type="Proteomes" id="UP001153678"/>
    </source>
</evidence>
<feature type="compositionally biased region" description="Polar residues" evidence="1">
    <location>
        <begin position="57"/>
        <end position="66"/>
    </location>
</feature>
<comment type="caution">
    <text evidence="2">The sequence shown here is derived from an EMBL/GenBank/DDBJ whole genome shotgun (WGS) entry which is preliminary data.</text>
</comment>
<dbReference type="AlphaFoldDB" id="A0A9W4WY03"/>
<feature type="region of interest" description="Disordered" evidence="1">
    <location>
        <begin position="172"/>
        <end position="198"/>
    </location>
</feature>
<dbReference type="Pfam" id="PF04404">
    <property type="entry name" value="ERF"/>
    <property type="match status" value="1"/>
</dbReference>